<reference evidence="8" key="1">
    <citation type="submission" date="2016-11" db="EMBL/GenBank/DDBJ databases">
        <authorList>
            <person name="Varghese N."/>
            <person name="Submissions S."/>
        </authorList>
    </citation>
    <scope>NUCLEOTIDE SEQUENCE [LARGE SCALE GENOMIC DNA]</scope>
    <source>
        <strain evidence="8">DSM 14834</strain>
    </source>
</reference>
<comment type="similarity">
    <text evidence="1">Belongs to the 'GDSL' lipolytic enzyme family.</text>
</comment>
<dbReference type="InterPro" id="IPR036709">
    <property type="entry name" value="Autotransporte_beta_dom_sf"/>
</dbReference>
<dbReference type="CDD" id="cd01847">
    <property type="entry name" value="Triacylglycerol_lipase_like"/>
    <property type="match status" value="1"/>
</dbReference>
<dbReference type="Pfam" id="PF00657">
    <property type="entry name" value="Lipase_GDSL"/>
    <property type="match status" value="1"/>
</dbReference>
<feature type="domain" description="Autotransporter" evidence="6">
    <location>
        <begin position="374"/>
        <end position="648"/>
    </location>
</feature>
<dbReference type="Proteomes" id="UP000242857">
    <property type="component" value="Unassembled WGS sequence"/>
</dbReference>
<feature type="chain" id="PRO_5012296227" evidence="5">
    <location>
        <begin position="24"/>
        <end position="648"/>
    </location>
</feature>
<feature type="signal peptide" evidence="5">
    <location>
        <begin position="1"/>
        <end position="23"/>
    </location>
</feature>
<dbReference type="InterPro" id="IPR051058">
    <property type="entry name" value="GDSL_Est/Lipase"/>
</dbReference>
<feature type="active site" description="Nucleophile" evidence="4">
    <location>
        <position position="40"/>
    </location>
</feature>
<dbReference type="SUPFAM" id="SSF103515">
    <property type="entry name" value="Autotransporter"/>
    <property type="match status" value="1"/>
</dbReference>
<evidence type="ECO:0000259" key="6">
    <source>
        <dbReference type="PROSITE" id="PS51208"/>
    </source>
</evidence>
<dbReference type="RefSeq" id="WP_072754695.1">
    <property type="nucleotide sequence ID" value="NZ_FQUK01000001.1"/>
</dbReference>
<dbReference type="PANTHER" id="PTHR45648">
    <property type="entry name" value="GDSL LIPASE/ACYLHYDROLASE FAMILY PROTEIN (AFU_ORTHOLOGUE AFUA_4G14700)"/>
    <property type="match status" value="1"/>
</dbReference>
<evidence type="ECO:0000256" key="2">
    <source>
        <dbReference type="ARBA" id="ARBA00022729"/>
    </source>
</evidence>
<evidence type="ECO:0000256" key="3">
    <source>
        <dbReference type="ARBA" id="ARBA00022801"/>
    </source>
</evidence>
<dbReference type="InterPro" id="IPR017186">
    <property type="entry name" value="Lipase_autotranspt_EstA"/>
</dbReference>
<evidence type="ECO:0000256" key="5">
    <source>
        <dbReference type="SAM" id="SignalP"/>
    </source>
</evidence>
<dbReference type="STRING" id="213588.SAMN02745204_00127"/>
<keyword evidence="3" id="KW-0378">Hydrolase</keyword>
<evidence type="ECO:0000256" key="4">
    <source>
        <dbReference type="PIRSR" id="PIRSR037375-1"/>
    </source>
</evidence>
<feature type="active site" evidence="4">
    <location>
        <position position="323"/>
    </location>
</feature>
<keyword evidence="8" id="KW-1185">Reference proteome</keyword>
<dbReference type="AlphaFoldDB" id="A0A1M4S861"/>
<dbReference type="SUPFAM" id="SSF52266">
    <property type="entry name" value="SGNH hydrolase"/>
    <property type="match status" value="1"/>
</dbReference>
<dbReference type="EMBL" id="FQUK01000001">
    <property type="protein sequence ID" value="SHE28396.1"/>
    <property type="molecule type" value="Genomic_DNA"/>
</dbReference>
<gene>
    <name evidence="7" type="ORF">SAMN02745204_00127</name>
</gene>
<evidence type="ECO:0000313" key="8">
    <source>
        <dbReference type="Proteomes" id="UP000242857"/>
    </source>
</evidence>
<dbReference type="PROSITE" id="PS51208">
    <property type="entry name" value="AUTOTRANSPORTER"/>
    <property type="match status" value="1"/>
</dbReference>
<protein>
    <submittedName>
        <fullName evidence="7">Outer membrane lipase/esterase</fullName>
    </submittedName>
</protein>
<evidence type="ECO:0000256" key="1">
    <source>
        <dbReference type="ARBA" id="ARBA00008668"/>
    </source>
</evidence>
<dbReference type="SMART" id="SM00869">
    <property type="entry name" value="Autotransporter"/>
    <property type="match status" value="1"/>
</dbReference>
<dbReference type="Pfam" id="PF03797">
    <property type="entry name" value="Autotransporter"/>
    <property type="match status" value="1"/>
</dbReference>
<evidence type="ECO:0000313" key="7">
    <source>
        <dbReference type="EMBL" id="SHE28396.1"/>
    </source>
</evidence>
<dbReference type="GO" id="GO:0016788">
    <property type="term" value="F:hydrolase activity, acting on ester bonds"/>
    <property type="evidence" value="ECO:0007669"/>
    <property type="project" value="InterPro"/>
</dbReference>
<organism evidence="7 8">
    <name type="scientific">Thermomonas hydrothermalis</name>
    <dbReference type="NCBI Taxonomy" id="213588"/>
    <lineage>
        <taxon>Bacteria</taxon>
        <taxon>Pseudomonadati</taxon>
        <taxon>Pseudomonadota</taxon>
        <taxon>Gammaproteobacteria</taxon>
        <taxon>Lysobacterales</taxon>
        <taxon>Lysobacteraceae</taxon>
        <taxon>Thermomonas</taxon>
    </lineage>
</organism>
<dbReference type="Gene3D" id="3.40.50.1110">
    <property type="entry name" value="SGNH hydrolase"/>
    <property type="match status" value="1"/>
</dbReference>
<keyword evidence="2 5" id="KW-0732">Signal</keyword>
<dbReference type="InterPro" id="IPR036514">
    <property type="entry name" value="SGNH_hydro_sf"/>
</dbReference>
<accession>A0A1M4S861</accession>
<dbReference type="InterPro" id="IPR001087">
    <property type="entry name" value="GDSL"/>
</dbReference>
<name>A0A1M4S861_9GAMM</name>
<dbReference type="Gene3D" id="2.40.128.130">
    <property type="entry name" value="Autotransporter beta-domain"/>
    <property type="match status" value="1"/>
</dbReference>
<dbReference type="PIRSF" id="PIRSF037375">
    <property type="entry name" value="Autotrns_EstA"/>
    <property type="match status" value="1"/>
</dbReference>
<dbReference type="InterPro" id="IPR005546">
    <property type="entry name" value="Autotransporte_beta"/>
</dbReference>
<proteinExistence type="inferred from homology"/>
<dbReference type="PANTHER" id="PTHR45648:SF22">
    <property type="entry name" value="GDSL LIPASE_ACYLHYDROLASE FAMILY PROTEIN (AFU_ORTHOLOGUE AFUA_4G14700)"/>
    <property type="match status" value="1"/>
</dbReference>
<sequence length="648" mass="67383">MKRTFRRTLLTAALALATLPAFAQSAPKSPFSQTVFFGDSLTDGGYFRPMLISMIGPNGAIIGQFTTNPGYVWAHYLASYYGGNANAAWTGNTTTTPTPASGSNWAVGGARITTDTSGGLGYIPSLRSQYNAYLAAGNKVDPNALYTVLGGANDIFAATQAYQTAYVGTLLGGGTTAQAEAAGNSAAQAIITPAVTAQVGLIGTLTSAGARYILVPAIPDIGLTPSAAAGGAQGIALGTALTTAYNNGLYGGLATANLHVIPVDTFHFLREVVANPNAYGLTNVTGKACLTQPPPAGDSSLFCSPASTVPNGANTYLFADGVHPTSAAHKALGDLAIAMIEGPRSIAVLPHSAGVIGRARAVGVDSAVAGLARQDGDGMRWWADIRADQQRFVKSFGFDGTGGTGSFGVGWRSGRLMYGAFAGYGRQDIDFGFDRGSFRQSDTSLGGFVGWTNDGLWVNGQVSWTKLSYKVDRQVNLGQAVRVHHGSPDGTNLSVGASAGWTFKHGKWEHGPVLSLLSQTIRVDGYDEDSTESSALSYAKQKGDSLLGSLGWQASYTINDHVQPFVRLTGDHEFKDPPAQVWAQSRSMTTTLPYAVPGLAFDRTYGTLAVGLRNKVLGGLDLTSTITATAGQSGGSNVAFYLMLGGSF</sequence>
<feature type="active site" evidence="4">
    <location>
        <position position="320"/>
    </location>
</feature>
<dbReference type="OrthoDB" id="5292073at2"/>